<protein>
    <submittedName>
        <fullName evidence="6">Uncharacterized protein</fullName>
    </submittedName>
</protein>
<comment type="similarity">
    <text evidence="2">Belongs to the RNase K family.</text>
</comment>
<dbReference type="InterPro" id="IPR026770">
    <property type="entry name" value="RNase_K"/>
</dbReference>
<proteinExistence type="inferred from homology"/>
<evidence type="ECO:0000256" key="2">
    <source>
        <dbReference type="ARBA" id="ARBA00008458"/>
    </source>
</evidence>
<dbReference type="Proteomes" id="UP000663828">
    <property type="component" value="Unassembled WGS sequence"/>
</dbReference>
<dbReference type="EMBL" id="CAJNOR010003220">
    <property type="protein sequence ID" value="CAF1390927.1"/>
    <property type="molecule type" value="Genomic_DNA"/>
</dbReference>
<comment type="subcellular location">
    <subcellularLocation>
        <location evidence="1">Membrane</location>
        <topology evidence="1">Multi-pass membrane protein</topology>
    </subcellularLocation>
</comment>
<evidence type="ECO:0000256" key="4">
    <source>
        <dbReference type="ARBA" id="ARBA00022989"/>
    </source>
</evidence>
<reference evidence="6" key="1">
    <citation type="submission" date="2021-02" db="EMBL/GenBank/DDBJ databases">
        <authorList>
            <person name="Nowell W R."/>
        </authorList>
    </citation>
    <scope>NUCLEOTIDE SEQUENCE</scope>
</reference>
<dbReference type="InterPro" id="IPR017853">
    <property type="entry name" value="GH"/>
</dbReference>
<dbReference type="Proteomes" id="UP000663852">
    <property type="component" value="Unassembled WGS sequence"/>
</dbReference>
<dbReference type="OrthoDB" id="41905at2759"/>
<dbReference type="SUPFAM" id="SSF51445">
    <property type="entry name" value="(Trans)glycosidases"/>
    <property type="match status" value="1"/>
</dbReference>
<gene>
    <name evidence="6" type="ORF">EDS130_LOCUS26621</name>
    <name evidence="7" type="ORF">XAT740_LOCUS33597</name>
</gene>
<evidence type="ECO:0000313" key="7">
    <source>
        <dbReference type="EMBL" id="CAF1390927.1"/>
    </source>
</evidence>
<sequence length="718" mass="81222">MRVLVDQEGGYKIKIGDFTWLYSSHTALYVDDKWYSSDDDSLPLTGISFAQGSDVNLGSWNETQLNYDLIRGGIHTKIVGHIRQWQTNSAITFHLDTGDQILSNSMPLDMDSVRTVFPSFHIKQLHEYDQLGFFTFAGDMCGDVSKHAGWWNSSSQVITGGMTGGPVVLFDLTQHGENDMIVLSPFSRFMATSLSQTDSILEYGVMGSMLTIPANYNHSMIIFYSPNGINEGVREWGTMMRKAHNRTAEHRLNDLTINYLGYYTDNGGYYYYNTEKGLNYEQTIIDVYQQIRLPFHYLQLDSWWYYKDIGGGVTQFTPMPTIFPDGLQALHRRVGNMPFAAHNRYWAFDTVYKQNYSFALDEVHGIALPIGNDSFWFDLFTQTHDWGLILYEQDWLDQQTYNFTPLFTDIHLGHQWLTSMGDAAEKVGVNIQYCMSLPRHTLTALEVQRVTHARVSTDYAFHLEQTRNAQQWAIGISSMFADAVGLAPFKDVLWSTKDQPGPVGPGDAINYTNSSRIMKCCRQDGLILKPDRPLTMINTLVSEWAYYNGVAQGELYSTRTTISNQTFHTIFASAMQLDYMISPSMIGAEAGVIWSYDNADVVDTFSDVNTLDVSVFDCGDLSICLWYVSPLMQLSDPDRTYYAVLGEWNKWTAISRQRITEIKPVNSTVIVSLQGVPNEIVQMHVFHGDLLSIIVNCQMSADVGTGRLTITASNVTCT</sequence>
<evidence type="ECO:0000256" key="5">
    <source>
        <dbReference type="ARBA" id="ARBA00023136"/>
    </source>
</evidence>
<evidence type="ECO:0000256" key="1">
    <source>
        <dbReference type="ARBA" id="ARBA00004141"/>
    </source>
</evidence>
<evidence type="ECO:0000313" key="6">
    <source>
        <dbReference type="EMBL" id="CAF1224882.1"/>
    </source>
</evidence>
<evidence type="ECO:0000313" key="9">
    <source>
        <dbReference type="Proteomes" id="UP000663852"/>
    </source>
</evidence>
<keyword evidence="8" id="KW-1185">Reference proteome</keyword>
<dbReference type="EMBL" id="CAJNOJ010000162">
    <property type="protein sequence ID" value="CAF1224882.1"/>
    <property type="molecule type" value="Genomic_DNA"/>
</dbReference>
<name>A0A814Y6G1_ADIRI</name>
<organism evidence="6 9">
    <name type="scientific">Adineta ricciae</name>
    <name type="common">Rotifer</name>
    <dbReference type="NCBI Taxonomy" id="249248"/>
    <lineage>
        <taxon>Eukaryota</taxon>
        <taxon>Metazoa</taxon>
        <taxon>Spiralia</taxon>
        <taxon>Gnathifera</taxon>
        <taxon>Rotifera</taxon>
        <taxon>Eurotatoria</taxon>
        <taxon>Bdelloidea</taxon>
        <taxon>Adinetida</taxon>
        <taxon>Adinetidae</taxon>
        <taxon>Adineta</taxon>
    </lineage>
</organism>
<keyword evidence="3" id="KW-0812">Transmembrane</keyword>
<dbReference type="AlphaFoldDB" id="A0A814Y6G1"/>
<evidence type="ECO:0000313" key="8">
    <source>
        <dbReference type="Proteomes" id="UP000663828"/>
    </source>
</evidence>
<keyword evidence="5" id="KW-0472">Membrane</keyword>
<dbReference type="GO" id="GO:0016020">
    <property type="term" value="C:membrane"/>
    <property type="evidence" value="ECO:0007669"/>
    <property type="project" value="UniProtKB-SubCell"/>
</dbReference>
<evidence type="ECO:0000256" key="3">
    <source>
        <dbReference type="ARBA" id="ARBA00022692"/>
    </source>
</evidence>
<dbReference type="GO" id="GO:0004521">
    <property type="term" value="F:RNA endonuclease activity"/>
    <property type="evidence" value="ECO:0007669"/>
    <property type="project" value="InterPro"/>
</dbReference>
<keyword evidence="4" id="KW-1133">Transmembrane helix</keyword>
<dbReference type="PANTHER" id="PTHR31733">
    <property type="entry name" value="RIBONUCLEASE KAPPA"/>
    <property type="match status" value="1"/>
</dbReference>
<accession>A0A814Y6G1</accession>
<comment type="caution">
    <text evidence="6">The sequence shown here is derived from an EMBL/GenBank/DDBJ whole genome shotgun (WGS) entry which is preliminary data.</text>
</comment>